<dbReference type="AlphaFoldDB" id="A0A064C9R6"/>
<sequence length="158" mass="17702">MIRLVGGGLLLVVAAEVLAIVLSAGRWIMPVAGLAVAAFLIAARLTVVAAQGRPVLETPSDDPAEALWRWRSRTESTVQWADSTREDWDRHLRPRLAREFVLATRQRDPVALQATGRIVFGDQLWPWVDPNNIERTRSREPGPGYATLEEILRRMESL</sequence>
<evidence type="ECO:0000256" key="1">
    <source>
        <dbReference type="SAM" id="Phobius"/>
    </source>
</evidence>
<keyword evidence="1" id="KW-1133">Transmembrane helix</keyword>
<keyword evidence="1" id="KW-0472">Membrane</keyword>
<keyword evidence="3" id="KW-1185">Reference proteome</keyword>
<reference evidence="2" key="1">
    <citation type="submission" date="2014-05" db="EMBL/GenBank/DDBJ databases">
        <title>Genome sequence of Mycobacterium aromaticivorans strain JS19b1T (= DSM 45407T).</title>
        <authorList>
            <person name="Kwak Y."/>
            <person name="Park G.-S."/>
            <person name="Li Q.X."/>
            <person name="Lee S.-E."/>
            <person name="Shin J.-H."/>
        </authorList>
    </citation>
    <scope>NUCLEOTIDE SEQUENCE [LARGE SCALE GENOMIC DNA]</scope>
    <source>
        <strain evidence="2">JS19b1</strain>
    </source>
</reference>
<dbReference type="RefSeq" id="WP_036337550.1">
    <property type="nucleotide sequence ID" value="NZ_JALN02000001.1"/>
</dbReference>
<keyword evidence="1" id="KW-0812">Transmembrane</keyword>
<dbReference type="eggNOG" id="ENOG5030RVW">
    <property type="taxonomic scope" value="Bacteria"/>
</dbReference>
<protein>
    <submittedName>
        <fullName evidence="2">Uncharacterized protein</fullName>
    </submittedName>
</protein>
<organism evidence="2 3">
    <name type="scientific">Mycolicibacterium aromaticivorans JS19b1 = JCM 16368</name>
    <dbReference type="NCBI Taxonomy" id="1440774"/>
    <lineage>
        <taxon>Bacteria</taxon>
        <taxon>Bacillati</taxon>
        <taxon>Actinomycetota</taxon>
        <taxon>Actinomycetes</taxon>
        <taxon>Mycobacteriales</taxon>
        <taxon>Mycobacteriaceae</taxon>
        <taxon>Mycolicibacterium</taxon>
    </lineage>
</organism>
<evidence type="ECO:0000313" key="3">
    <source>
        <dbReference type="Proteomes" id="UP000022835"/>
    </source>
</evidence>
<proteinExistence type="predicted"/>
<evidence type="ECO:0000313" key="2">
    <source>
        <dbReference type="EMBL" id="KDE97359.1"/>
    </source>
</evidence>
<gene>
    <name evidence="2" type="ORF">Y900_000050</name>
</gene>
<dbReference type="EMBL" id="JALN02000001">
    <property type="protein sequence ID" value="KDE97359.1"/>
    <property type="molecule type" value="Genomic_DNA"/>
</dbReference>
<dbReference type="STRING" id="1440774.Y900_000050"/>
<comment type="caution">
    <text evidence="2">The sequence shown here is derived from an EMBL/GenBank/DDBJ whole genome shotgun (WGS) entry which is preliminary data.</text>
</comment>
<feature type="transmembrane region" description="Helical" evidence="1">
    <location>
        <begin position="29"/>
        <end position="50"/>
    </location>
</feature>
<dbReference type="Proteomes" id="UP000022835">
    <property type="component" value="Unassembled WGS sequence"/>
</dbReference>
<accession>A0A064C9R6</accession>
<name>A0A064C9R6_9MYCO</name>
<dbReference type="OrthoDB" id="4571146at2"/>